<keyword evidence="2" id="KW-1185">Reference proteome</keyword>
<evidence type="ECO:0000313" key="2">
    <source>
        <dbReference type="Proteomes" id="UP000652219"/>
    </source>
</evidence>
<sequence>MAEVFGTVASALAVAELLAKSVSKVKKLWDEVQDVPDEVAWLIEQLGHYKLAVQAVEAAFHRQDGASPNNAAESALQACRVAVGNLGALAVDLQSQITVAKKSKRNIAKLKVSLKKDTIQKHQQRPNFIFNMLSMSVNAQSLFQSTQLVYQNTQIMRERMVHRSSRIFFKSTNQIAVVDESRQFRGRESLSSAASHIALHLIKDNQTVEIAVYEGRLDVVEGLISMGLSLEDPNCVHFDYGSVQLLPNQDEILNLFRLLVSAGHFDECLTGDFTLDYTELNLRVHLWRVHGLAELIIAEKFEKVSEYIGLPIHVKFTVIWSCVDPGTILHYIQTFGITDPLAFRSAATYDTSANLHHFCEAFMEGVTSYQHPDYSQRKIPHMLRSFRWGIWEWDEHEHRCNPTSGPRLERIVFGPKPVDWKLIWDPAVAEYVEEFWDVVENPPLQVPGAWVGDVDDW</sequence>
<comment type="caution">
    <text evidence="1">The sequence shown here is derived from an EMBL/GenBank/DDBJ whole genome shotgun (WGS) entry which is preliminary data.</text>
</comment>
<evidence type="ECO:0000313" key="1">
    <source>
        <dbReference type="EMBL" id="KAF6815715.1"/>
    </source>
</evidence>
<name>A0A8H6JN59_9PEZI</name>
<protein>
    <recommendedName>
        <fullName evidence="3">Fungal N-terminal domain-containing protein</fullName>
    </recommendedName>
</protein>
<organism evidence="1 2">
    <name type="scientific">Colletotrichum sojae</name>
    <dbReference type="NCBI Taxonomy" id="2175907"/>
    <lineage>
        <taxon>Eukaryota</taxon>
        <taxon>Fungi</taxon>
        <taxon>Dikarya</taxon>
        <taxon>Ascomycota</taxon>
        <taxon>Pezizomycotina</taxon>
        <taxon>Sordariomycetes</taxon>
        <taxon>Hypocreomycetidae</taxon>
        <taxon>Glomerellales</taxon>
        <taxon>Glomerellaceae</taxon>
        <taxon>Colletotrichum</taxon>
        <taxon>Colletotrichum orchidearum species complex</taxon>
    </lineage>
</organism>
<dbReference type="EMBL" id="WIGN01000033">
    <property type="protein sequence ID" value="KAF6815715.1"/>
    <property type="molecule type" value="Genomic_DNA"/>
</dbReference>
<gene>
    <name evidence="1" type="ORF">CSOJ01_03395</name>
</gene>
<proteinExistence type="predicted"/>
<dbReference type="AlphaFoldDB" id="A0A8H6JN59"/>
<dbReference type="Proteomes" id="UP000652219">
    <property type="component" value="Unassembled WGS sequence"/>
</dbReference>
<evidence type="ECO:0008006" key="3">
    <source>
        <dbReference type="Google" id="ProtNLM"/>
    </source>
</evidence>
<reference evidence="1 2" key="1">
    <citation type="journal article" date="2020" name="Phytopathology">
        <title>Genome Sequence Resources of Colletotrichum truncatum, C. plurivorum, C. musicola, and C. sojae: Four Species Pathogenic to Soybean (Glycine max).</title>
        <authorList>
            <person name="Rogerio F."/>
            <person name="Boufleur T.R."/>
            <person name="Ciampi-Guillardi M."/>
            <person name="Sukno S.A."/>
            <person name="Thon M.R."/>
            <person name="Massola Junior N.S."/>
            <person name="Baroncelli R."/>
        </authorList>
    </citation>
    <scope>NUCLEOTIDE SEQUENCE [LARGE SCALE GENOMIC DNA]</scope>
    <source>
        <strain evidence="1 2">LFN0009</strain>
    </source>
</reference>
<accession>A0A8H6JN59</accession>